<organism evidence="1 2">
    <name type="scientific">Liparis tanakae</name>
    <name type="common">Tanaka's snailfish</name>
    <dbReference type="NCBI Taxonomy" id="230148"/>
    <lineage>
        <taxon>Eukaryota</taxon>
        <taxon>Metazoa</taxon>
        <taxon>Chordata</taxon>
        <taxon>Craniata</taxon>
        <taxon>Vertebrata</taxon>
        <taxon>Euteleostomi</taxon>
        <taxon>Actinopterygii</taxon>
        <taxon>Neopterygii</taxon>
        <taxon>Teleostei</taxon>
        <taxon>Neoteleostei</taxon>
        <taxon>Acanthomorphata</taxon>
        <taxon>Eupercaria</taxon>
        <taxon>Perciformes</taxon>
        <taxon>Cottioidei</taxon>
        <taxon>Cottales</taxon>
        <taxon>Liparidae</taxon>
        <taxon>Liparis</taxon>
    </lineage>
</organism>
<dbReference type="Proteomes" id="UP000314294">
    <property type="component" value="Unassembled WGS sequence"/>
</dbReference>
<dbReference type="AlphaFoldDB" id="A0A4Z2J440"/>
<sequence>MSHIFIEEKPASRPRLLSITKKGILTRLGFPRLTQKSSSTILVLCEDGPSHLERGGGGPVQEAIKPSPVVTATAFLKTISSLLKPCTPHRKSPTRGKK</sequence>
<dbReference type="EMBL" id="SRLO01000024">
    <property type="protein sequence ID" value="TNN84956.1"/>
    <property type="molecule type" value="Genomic_DNA"/>
</dbReference>
<protein>
    <submittedName>
        <fullName evidence="1">Uncharacterized protein</fullName>
    </submittedName>
</protein>
<accession>A0A4Z2J440</accession>
<evidence type="ECO:0000313" key="1">
    <source>
        <dbReference type="EMBL" id="TNN84956.1"/>
    </source>
</evidence>
<reference evidence="1 2" key="1">
    <citation type="submission" date="2019-03" db="EMBL/GenBank/DDBJ databases">
        <title>First draft genome of Liparis tanakae, snailfish: a comprehensive survey of snailfish specific genes.</title>
        <authorList>
            <person name="Kim W."/>
            <person name="Song I."/>
            <person name="Jeong J.-H."/>
            <person name="Kim D."/>
            <person name="Kim S."/>
            <person name="Ryu S."/>
            <person name="Song J.Y."/>
            <person name="Lee S.K."/>
        </authorList>
    </citation>
    <scope>NUCLEOTIDE SEQUENCE [LARGE SCALE GENOMIC DNA]</scope>
    <source>
        <tissue evidence="1">Muscle</tissue>
    </source>
</reference>
<keyword evidence="2" id="KW-1185">Reference proteome</keyword>
<name>A0A4Z2J440_9TELE</name>
<evidence type="ECO:0000313" key="2">
    <source>
        <dbReference type="Proteomes" id="UP000314294"/>
    </source>
</evidence>
<gene>
    <name evidence="1" type="ORF">EYF80_005001</name>
</gene>
<comment type="caution">
    <text evidence="1">The sequence shown here is derived from an EMBL/GenBank/DDBJ whole genome shotgun (WGS) entry which is preliminary data.</text>
</comment>
<proteinExistence type="predicted"/>